<dbReference type="Proteomes" id="UP000179243">
    <property type="component" value="Unassembled WGS sequence"/>
</dbReference>
<dbReference type="Gene3D" id="3.30.2060.10">
    <property type="entry name" value="Penicillin-binding protein 1b domain"/>
    <property type="match status" value="1"/>
</dbReference>
<dbReference type="InterPro" id="IPR003711">
    <property type="entry name" value="CarD-like/TRCF_RID"/>
</dbReference>
<proteinExistence type="inferred from homology"/>
<evidence type="ECO:0000256" key="3">
    <source>
        <dbReference type="ARBA" id="ARBA00022763"/>
    </source>
</evidence>
<dbReference type="SUPFAM" id="SSF52540">
    <property type="entry name" value="P-loop containing nucleoside triphosphate hydrolases"/>
    <property type="match status" value="4"/>
</dbReference>
<reference evidence="12 13" key="1">
    <citation type="journal article" date="2016" name="Nat. Commun.">
        <title>Thousands of microbial genomes shed light on interconnected biogeochemical processes in an aquifer system.</title>
        <authorList>
            <person name="Anantharaman K."/>
            <person name="Brown C.T."/>
            <person name="Hug L.A."/>
            <person name="Sharon I."/>
            <person name="Castelle C.J."/>
            <person name="Probst A.J."/>
            <person name="Thomas B.C."/>
            <person name="Singh A."/>
            <person name="Wilkins M.J."/>
            <person name="Karaoz U."/>
            <person name="Brodie E.L."/>
            <person name="Williams K.H."/>
            <person name="Hubbard S.S."/>
            <person name="Banfield J.F."/>
        </authorList>
    </citation>
    <scope>NUCLEOTIDE SEQUENCE [LARGE SCALE GENOMIC DNA]</scope>
</reference>
<dbReference type="GO" id="GO:0005737">
    <property type="term" value="C:cytoplasm"/>
    <property type="evidence" value="ECO:0007669"/>
    <property type="project" value="UniProtKB-SubCell"/>
</dbReference>
<organism evidence="12 13">
    <name type="scientific">Candidatus Raymondbacteria bacterium RIFOXYD12_FULL_49_13</name>
    <dbReference type="NCBI Taxonomy" id="1817890"/>
    <lineage>
        <taxon>Bacteria</taxon>
        <taxon>Raymondiibacteriota</taxon>
    </lineage>
</organism>
<feature type="domain" description="Helicase ATP-binding" evidence="10">
    <location>
        <begin position="569"/>
        <end position="730"/>
    </location>
</feature>
<evidence type="ECO:0000313" key="13">
    <source>
        <dbReference type="Proteomes" id="UP000179243"/>
    </source>
</evidence>
<keyword evidence="1 9" id="KW-0963">Cytoplasm</keyword>
<dbReference type="PANTHER" id="PTHR47964:SF1">
    <property type="entry name" value="ATP-DEPENDENT DNA HELICASE HOMOLOG RECG, CHLOROPLASTIC"/>
    <property type="match status" value="1"/>
</dbReference>
<dbReference type="InterPro" id="IPR005118">
    <property type="entry name" value="TRCF_C"/>
</dbReference>
<comment type="caution">
    <text evidence="12">The sequence shown here is derived from an EMBL/GenBank/DDBJ whole genome shotgun (WGS) entry which is preliminary data.</text>
</comment>
<evidence type="ECO:0000256" key="1">
    <source>
        <dbReference type="ARBA" id="ARBA00022490"/>
    </source>
</evidence>
<dbReference type="Pfam" id="PF00270">
    <property type="entry name" value="DEAD"/>
    <property type="match status" value="1"/>
</dbReference>
<dbReference type="PANTHER" id="PTHR47964">
    <property type="entry name" value="ATP-DEPENDENT DNA HELICASE HOMOLOG RECG, CHLOROPLASTIC"/>
    <property type="match status" value="1"/>
</dbReference>
<dbReference type="Gene3D" id="3.40.50.11180">
    <property type="match status" value="1"/>
</dbReference>
<protein>
    <recommendedName>
        <fullName evidence="9">Transcription-repair-coupling factor</fullName>
        <shortName evidence="9">TRCF</shortName>
        <ecNumber evidence="9">3.6.4.-</ecNumber>
    </recommendedName>
</protein>
<dbReference type="InterPro" id="IPR037235">
    <property type="entry name" value="TRCF-like_C_D7"/>
</dbReference>
<evidence type="ECO:0000256" key="6">
    <source>
        <dbReference type="ARBA" id="ARBA00022840"/>
    </source>
</evidence>
<dbReference type="EMBL" id="MFYX01000077">
    <property type="protein sequence ID" value="OGK04048.1"/>
    <property type="molecule type" value="Genomic_DNA"/>
</dbReference>
<dbReference type="GO" id="GO:0000716">
    <property type="term" value="P:transcription-coupled nucleotide-excision repair, DNA damage recognition"/>
    <property type="evidence" value="ECO:0007669"/>
    <property type="project" value="UniProtKB-UniRule"/>
</dbReference>
<dbReference type="InterPro" id="IPR047112">
    <property type="entry name" value="RecG/Mfd"/>
</dbReference>
<keyword evidence="5" id="KW-0347">Helicase</keyword>
<dbReference type="GO" id="GO:0016787">
    <property type="term" value="F:hydrolase activity"/>
    <property type="evidence" value="ECO:0007669"/>
    <property type="project" value="UniProtKB-KW"/>
</dbReference>
<keyword evidence="6 9" id="KW-0067">ATP-binding</keyword>
<evidence type="ECO:0000256" key="4">
    <source>
        <dbReference type="ARBA" id="ARBA00022801"/>
    </source>
</evidence>
<evidence type="ECO:0000313" key="12">
    <source>
        <dbReference type="EMBL" id="OGK04048.1"/>
    </source>
</evidence>
<keyword evidence="4 9" id="KW-0378">Hydrolase</keyword>
<dbReference type="Gene3D" id="3.40.50.300">
    <property type="entry name" value="P-loop containing nucleotide triphosphate hydrolases"/>
    <property type="match status" value="2"/>
</dbReference>
<dbReference type="InterPro" id="IPR027417">
    <property type="entry name" value="P-loop_NTPase"/>
</dbReference>
<keyword evidence="7 9" id="KW-0238">DNA-binding</keyword>
<comment type="similarity">
    <text evidence="9">In the C-terminal section; belongs to the helicase family. RecG subfamily.</text>
</comment>
<evidence type="ECO:0000256" key="8">
    <source>
        <dbReference type="ARBA" id="ARBA00023204"/>
    </source>
</evidence>
<dbReference type="AlphaFoldDB" id="A0A1F7FBP5"/>
<evidence type="ECO:0000259" key="10">
    <source>
        <dbReference type="PROSITE" id="PS51192"/>
    </source>
</evidence>
<dbReference type="Gene3D" id="3.90.1150.50">
    <property type="entry name" value="Transcription-repair-coupling factor, D7 domain"/>
    <property type="match status" value="1"/>
</dbReference>
<dbReference type="HAMAP" id="MF_00969">
    <property type="entry name" value="TRCF"/>
    <property type="match status" value="1"/>
</dbReference>
<dbReference type="NCBIfam" id="TIGR00580">
    <property type="entry name" value="mfd"/>
    <property type="match status" value="1"/>
</dbReference>
<name>A0A1F7FBP5_UNCRA</name>
<dbReference type="PROSITE" id="PS51192">
    <property type="entry name" value="HELICASE_ATP_BIND_1"/>
    <property type="match status" value="1"/>
</dbReference>
<dbReference type="GO" id="GO:0006355">
    <property type="term" value="P:regulation of DNA-templated transcription"/>
    <property type="evidence" value="ECO:0007669"/>
    <property type="project" value="UniProtKB-UniRule"/>
</dbReference>
<dbReference type="PROSITE" id="PS51194">
    <property type="entry name" value="HELICASE_CTER"/>
    <property type="match status" value="1"/>
</dbReference>
<dbReference type="InterPro" id="IPR041471">
    <property type="entry name" value="UvrB_inter"/>
</dbReference>
<comment type="function">
    <text evidence="9">Couples transcription and DNA repair by recognizing RNA polymerase (RNAP) stalled at DNA lesions. Mediates ATP-dependent release of RNAP and its truncated transcript from the DNA, and recruitment of nucleotide excision repair machinery to the damaged site.</text>
</comment>
<evidence type="ECO:0000256" key="2">
    <source>
        <dbReference type="ARBA" id="ARBA00022741"/>
    </source>
</evidence>
<dbReference type="SUPFAM" id="SSF141259">
    <property type="entry name" value="CarD-like"/>
    <property type="match status" value="1"/>
</dbReference>
<dbReference type="Pfam" id="PF00271">
    <property type="entry name" value="Helicase_C"/>
    <property type="match status" value="1"/>
</dbReference>
<evidence type="ECO:0000256" key="9">
    <source>
        <dbReference type="HAMAP-Rule" id="MF_00969"/>
    </source>
</evidence>
<comment type="similarity">
    <text evidence="9">In the N-terminal section; belongs to the UvrB family.</text>
</comment>
<dbReference type="InterPro" id="IPR001650">
    <property type="entry name" value="Helicase_C-like"/>
</dbReference>
<dbReference type="InterPro" id="IPR014001">
    <property type="entry name" value="Helicase_ATP-bd"/>
</dbReference>
<evidence type="ECO:0000256" key="5">
    <source>
        <dbReference type="ARBA" id="ARBA00022806"/>
    </source>
</evidence>
<comment type="subcellular location">
    <subcellularLocation>
        <location evidence="9">Cytoplasm</location>
    </subcellularLocation>
</comment>
<dbReference type="InterPro" id="IPR011545">
    <property type="entry name" value="DEAD/DEAH_box_helicase_dom"/>
</dbReference>
<keyword evidence="8 9" id="KW-0234">DNA repair</keyword>
<dbReference type="SMART" id="SM00487">
    <property type="entry name" value="DEXDc"/>
    <property type="match status" value="1"/>
</dbReference>
<dbReference type="SMART" id="SM00982">
    <property type="entry name" value="TRCF"/>
    <property type="match status" value="1"/>
</dbReference>
<dbReference type="GO" id="GO:0003684">
    <property type="term" value="F:damaged DNA binding"/>
    <property type="evidence" value="ECO:0007669"/>
    <property type="project" value="InterPro"/>
</dbReference>
<accession>A0A1F7FBP5</accession>
<dbReference type="SMART" id="SM00490">
    <property type="entry name" value="HELICc"/>
    <property type="match status" value="1"/>
</dbReference>
<dbReference type="SMART" id="SM01058">
    <property type="entry name" value="CarD_TRCF"/>
    <property type="match status" value="1"/>
</dbReference>
<sequence>MSILNNTSDAGRAAPSLRAFVESLPSPNIDTLLIRMREGHPLSLSGLAGSLKAVIAARIFLAAPSQLLFVCPQTASAEKTEADLAAILGEETVCSFPDYDTLPGGKDPPHNRIVEDRLRAYGRLASAVPCVVVTTTRSLVQKTITPALFERRALDIAQQEAMGLDSLVEWLLGKGFERRPIIEDIGQFSVRGGIVDIFPFLADNPLRIEFWGDTIESIRAFDVFSQRSVEKLEKARIVPMTEIPGDDEASVSILAHLKPGACVLFDETGPPEALCATVVTALKEAWAGEGCAPREELLCTAAGIQSLLAGRQLINIHAFAQDNDFSFNAKPAHAAQGGTAFFTDFRLLIQNGYTVTVLCENSGQQSRFKELATEADVSVATVIGNVDEGFILPNDKIAVFTENRLFNRYMHRLKFRKWKGGTTIHHVSALKKGDIVVHMEHGIGRFMGLERVRVGSLEKDCVNIEYQDRASVSVPIEDLKKVQKYSTADDAVAPELSTLGGKTWERTKSKTKAELNRIIQELVELYATRKEASRPAYPADTVWQKEFEESFIYEDTPDQQKCSADIKTDLQRSHPMERLLCGDVGFGKTEVAIRAAFKVVETGKQVAVLTPTTILAFQHFSSFSERFRDYPVRVGMVSRFVGSEETRNTLKKCAEGEIDIIIGTHRLLSKDLAYKDLGLLIIDEEHRFGVKQKEKIKGLRTQVDVLSMTATPIPRTLQMSLMGIRDLSLITTPPLNRLPIHTRVIEADKKTIREAIMREKARNGQVFYVHNRVNSIELVEQSLRELVPHLTIAVAHGQQPENELSAAMRSFIEGKSDILVCSAIIESGLDIPNVNTIIVDRADHFGLSQLYQLRGRVGRSSVQAYAYLMVNDFNRITPEAKQRLKALEQFTELGSGYQIAMRDLEIRGAGNLLGTRQHGLISLVGFEMYNTLLNESIQEVREKKKIVHSDPVLRIEARAFIPDEYILETAQRLEIYHRLSRAASVAEIESMAPELEDRFGPLPATVQTLLNVIAVKFCAAAVHAAAVSVTARELKLDFSLSGETQKSAAEIGALIKKFPDQARVCYGDPLSIALPLAGEDPVAQAKNVLIQIL</sequence>
<dbReference type="Gene3D" id="2.40.10.170">
    <property type="match status" value="1"/>
</dbReference>
<dbReference type="Pfam" id="PF03461">
    <property type="entry name" value="TRCF"/>
    <property type="match status" value="1"/>
</dbReference>
<keyword evidence="3 9" id="KW-0227">DNA damage</keyword>
<keyword evidence="2 9" id="KW-0547">Nucleotide-binding</keyword>
<gene>
    <name evidence="9" type="primary">mfd</name>
    <name evidence="12" type="ORF">A2519_00920</name>
</gene>
<dbReference type="GO" id="GO:0005524">
    <property type="term" value="F:ATP binding"/>
    <property type="evidence" value="ECO:0007669"/>
    <property type="project" value="UniProtKB-UniRule"/>
</dbReference>
<dbReference type="GO" id="GO:0003678">
    <property type="term" value="F:DNA helicase activity"/>
    <property type="evidence" value="ECO:0007669"/>
    <property type="project" value="TreeGrafter"/>
</dbReference>
<dbReference type="SUPFAM" id="SSF143517">
    <property type="entry name" value="TRCF domain-like"/>
    <property type="match status" value="1"/>
</dbReference>
<dbReference type="InterPro" id="IPR004576">
    <property type="entry name" value="Mfd"/>
</dbReference>
<feature type="domain" description="Helicase C-terminal" evidence="11">
    <location>
        <begin position="751"/>
        <end position="905"/>
    </location>
</feature>
<evidence type="ECO:0000256" key="7">
    <source>
        <dbReference type="ARBA" id="ARBA00023125"/>
    </source>
</evidence>
<dbReference type="Pfam" id="PF02559">
    <property type="entry name" value="CarD_TRCF_RID"/>
    <property type="match status" value="1"/>
</dbReference>
<evidence type="ECO:0000259" key="11">
    <source>
        <dbReference type="PROSITE" id="PS51194"/>
    </source>
</evidence>
<dbReference type="Pfam" id="PF17757">
    <property type="entry name" value="UvrB_inter"/>
    <property type="match status" value="1"/>
</dbReference>
<dbReference type="CDD" id="cd17991">
    <property type="entry name" value="DEXHc_TRCF"/>
    <property type="match status" value="1"/>
</dbReference>
<dbReference type="EC" id="3.6.4.-" evidence="9"/>
<dbReference type="InterPro" id="IPR036101">
    <property type="entry name" value="CarD-like/TRCF_RID_sf"/>
</dbReference>